<organism evidence="2 3">
    <name type="scientific">Allomyces macrogynus (strain ATCC 38327)</name>
    <name type="common">Allomyces javanicus var. macrogynus</name>
    <dbReference type="NCBI Taxonomy" id="578462"/>
    <lineage>
        <taxon>Eukaryota</taxon>
        <taxon>Fungi</taxon>
        <taxon>Fungi incertae sedis</taxon>
        <taxon>Blastocladiomycota</taxon>
        <taxon>Blastocladiomycetes</taxon>
        <taxon>Blastocladiales</taxon>
        <taxon>Blastocladiaceae</taxon>
        <taxon>Allomyces</taxon>
    </lineage>
</organism>
<gene>
    <name evidence="2" type="ORF">AMAG_06705</name>
</gene>
<evidence type="ECO:0000259" key="1">
    <source>
        <dbReference type="Pfam" id="PF19263"/>
    </source>
</evidence>
<name>A0A0L0SEI7_ALLM3</name>
<evidence type="ECO:0000313" key="2">
    <source>
        <dbReference type="EMBL" id="KNE60943.1"/>
    </source>
</evidence>
<dbReference type="VEuPathDB" id="FungiDB:AMAG_06705"/>
<dbReference type="eggNOG" id="ENOG502S6HH">
    <property type="taxonomic scope" value="Eukaryota"/>
</dbReference>
<reference evidence="3" key="2">
    <citation type="submission" date="2009-11" db="EMBL/GenBank/DDBJ databases">
        <title>The Genome Sequence of Allomyces macrogynus strain ATCC 38327.</title>
        <authorList>
            <consortium name="The Broad Institute Genome Sequencing Platform"/>
            <person name="Russ C."/>
            <person name="Cuomo C."/>
            <person name="Shea T."/>
            <person name="Young S.K."/>
            <person name="Zeng Q."/>
            <person name="Koehrsen M."/>
            <person name="Haas B."/>
            <person name="Borodovsky M."/>
            <person name="Guigo R."/>
            <person name="Alvarado L."/>
            <person name="Berlin A."/>
            <person name="Borenstein D."/>
            <person name="Chen Z."/>
            <person name="Engels R."/>
            <person name="Freedman E."/>
            <person name="Gellesch M."/>
            <person name="Goldberg J."/>
            <person name="Griggs A."/>
            <person name="Gujja S."/>
            <person name="Heiman D."/>
            <person name="Hepburn T."/>
            <person name="Howarth C."/>
            <person name="Jen D."/>
            <person name="Larson L."/>
            <person name="Lewis B."/>
            <person name="Mehta T."/>
            <person name="Park D."/>
            <person name="Pearson M."/>
            <person name="Roberts A."/>
            <person name="Saif S."/>
            <person name="Shenoy N."/>
            <person name="Sisk P."/>
            <person name="Stolte C."/>
            <person name="Sykes S."/>
            <person name="Walk T."/>
            <person name="White J."/>
            <person name="Yandava C."/>
            <person name="Burger G."/>
            <person name="Gray M.W."/>
            <person name="Holland P.W.H."/>
            <person name="King N."/>
            <person name="Lang F.B.F."/>
            <person name="Roger A.J."/>
            <person name="Ruiz-Trillo I."/>
            <person name="Lander E."/>
            <person name="Nusbaum C."/>
        </authorList>
    </citation>
    <scope>NUCLEOTIDE SEQUENCE [LARGE SCALE GENOMIC DNA]</scope>
    <source>
        <strain evidence="3">ATCC 38327</strain>
    </source>
</reference>
<feature type="domain" description="NrS-1 polymerase-like helicase" evidence="1">
    <location>
        <begin position="484"/>
        <end position="598"/>
    </location>
</feature>
<dbReference type="InterPro" id="IPR027417">
    <property type="entry name" value="P-loop_NTPase"/>
</dbReference>
<dbReference type="InterPro" id="IPR045455">
    <property type="entry name" value="NrS-1_pol-like_helicase"/>
</dbReference>
<keyword evidence="3" id="KW-1185">Reference proteome</keyword>
<dbReference type="Gene3D" id="3.40.50.300">
    <property type="entry name" value="P-loop containing nucleotide triphosphate hydrolases"/>
    <property type="match status" value="1"/>
</dbReference>
<protein>
    <recommendedName>
        <fullName evidence="1">NrS-1 polymerase-like helicase domain-containing protein</fullName>
    </recommendedName>
</protein>
<sequence length="770" mass="87976">MNAQVIANTLKSIDKLFSDSRQVVLREHVNEEVLKNLCELPSELPADVKKALKVYRERLMKTVGEGKETVYSFSCSDKKVEKSFSRLYAKSVSLQNLDKALCRNPLAHGVLQDIDMVAAAPSILRGIFLHYKVQNDVLDLYVADRATALKRYGLKDKESFIRVLFAERLRLDWDVHPEVEGLHHLIYNIVCPQVMNDFPKIHNASKERTTSVINKGSVISNLCQAVESVALMAAIEFARSKGIEPSVLMFDGFMAKRDDRIDADFLELLSLDTLNMTGFDIKWAEKEIPAGSLPQPRFTDVCEDPASFVAARLAEDPYYDDEWAADVLNHMKTRNGQGKTSWKRVLWLYVGEFFRKDYIVAVFYGRRTIEDNWEINMSKKGVEMVVLTSEVFKYMPQVKKRIFDIHLPVWGDQPNHQVIDHYNSFHGFAAKHLGRTVEAEEIKLYLDYLKEIICCNRDEEYLHVLKWIQGVLTTGKANGVMLLLQGLEGTGKSMFYSLLKDFIIGEEYCVTINNIGKFIRGDFNAQIENKILVLLDEMPAESIRQLRTMFDVMKNWITDSEITINQKHVSQYRVRNVSNIIGASNNGLLLPVTKTARRLLVLLVSSLMRGNTEYFKRLRSFVKGNADAIYTYLVDLDLSHVDPTKFPRNAEREAMVQASMDPITAFIEEIREYSGFPDGLMGIGEVVTVPEMTAEKIYDMYHDYVSHRFPRAEPSSMKVLCTALAAAVHHRADGTDALLFKKDRRMVGGRKLYVYIYQGPALLELEEDEE</sequence>
<dbReference type="SUPFAM" id="SSF52540">
    <property type="entry name" value="P-loop containing nucleoside triphosphate hydrolases"/>
    <property type="match status" value="1"/>
</dbReference>
<dbReference type="OrthoDB" id="2138274at2759"/>
<dbReference type="Proteomes" id="UP000054350">
    <property type="component" value="Unassembled WGS sequence"/>
</dbReference>
<dbReference type="Pfam" id="PF19263">
    <property type="entry name" value="DUF5906"/>
    <property type="match status" value="1"/>
</dbReference>
<dbReference type="AlphaFoldDB" id="A0A0L0SEI7"/>
<dbReference type="EMBL" id="GG745337">
    <property type="protein sequence ID" value="KNE60943.1"/>
    <property type="molecule type" value="Genomic_DNA"/>
</dbReference>
<reference evidence="2 3" key="1">
    <citation type="submission" date="2009-11" db="EMBL/GenBank/DDBJ databases">
        <title>Annotation of Allomyces macrogynus ATCC 38327.</title>
        <authorList>
            <consortium name="The Broad Institute Genome Sequencing Platform"/>
            <person name="Russ C."/>
            <person name="Cuomo C."/>
            <person name="Burger G."/>
            <person name="Gray M.W."/>
            <person name="Holland P.W.H."/>
            <person name="King N."/>
            <person name="Lang F.B.F."/>
            <person name="Roger A.J."/>
            <person name="Ruiz-Trillo I."/>
            <person name="Young S.K."/>
            <person name="Zeng Q."/>
            <person name="Gargeya S."/>
            <person name="Fitzgerald M."/>
            <person name="Haas B."/>
            <person name="Abouelleil A."/>
            <person name="Alvarado L."/>
            <person name="Arachchi H.M."/>
            <person name="Berlin A."/>
            <person name="Chapman S.B."/>
            <person name="Gearin G."/>
            <person name="Goldberg J."/>
            <person name="Griggs A."/>
            <person name="Gujja S."/>
            <person name="Hansen M."/>
            <person name="Heiman D."/>
            <person name="Howarth C."/>
            <person name="Larimer J."/>
            <person name="Lui A."/>
            <person name="MacDonald P.J.P."/>
            <person name="McCowen C."/>
            <person name="Montmayeur A."/>
            <person name="Murphy C."/>
            <person name="Neiman D."/>
            <person name="Pearson M."/>
            <person name="Priest M."/>
            <person name="Roberts A."/>
            <person name="Saif S."/>
            <person name="Shea T."/>
            <person name="Sisk P."/>
            <person name="Stolte C."/>
            <person name="Sykes S."/>
            <person name="Wortman J."/>
            <person name="Nusbaum C."/>
            <person name="Birren B."/>
        </authorList>
    </citation>
    <scope>NUCLEOTIDE SEQUENCE [LARGE SCALE GENOMIC DNA]</scope>
    <source>
        <strain evidence="2 3">ATCC 38327</strain>
    </source>
</reference>
<evidence type="ECO:0000313" key="3">
    <source>
        <dbReference type="Proteomes" id="UP000054350"/>
    </source>
</evidence>
<proteinExistence type="predicted"/>
<accession>A0A0L0SEI7</accession>
<dbReference type="STRING" id="578462.A0A0L0SEI7"/>